<organism>
    <name type="scientific">Branchiostoma floridae</name>
    <name type="common">Florida lancelet</name>
    <name type="synonym">Amphioxus</name>
    <dbReference type="NCBI Taxonomy" id="7739"/>
    <lineage>
        <taxon>Eukaryota</taxon>
        <taxon>Metazoa</taxon>
        <taxon>Chordata</taxon>
        <taxon>Cephalochordata</taxon>
        <taxon>Leptocardii</taxon>
        <taxon>Amphioxiformes</taxon>
        <taxon>Branchiostomatidae</taxon>
        <taxon>Branchiostoma</taxon>
    </lineage>
</organism>
<dbReference type="eggNOG" id="ENOG502S7FC">
    <property type="taxonomic scope" value="Eukaryota"/>
</dbReference>
<accession>C3Y6G4</accession>
<dbReference type="AlphaFoldDB" id="C3Y6G4"/>
<proteinExistence type="predicted"/>
<gene>
    <name evidence="1" type="ORF">BRAFLDRAFT_74864</name>
</gene>
<protein>
    <submittedName>
        <fullName evidence="1">Uncharacterized protein</fullName>
    </submittedName>
</protein>
<dbReference type="EMBL" id="GG666488">
    <property type="protein sequence ID" value="EEN63924.1"/>
    <property type="molecule type" value="Genomic_DNA"/>
</dbReference>
<reference evidence="1" key="1">
    <citation type="journal article" date="2008" name="Nature">
        <title>The amphioxus genome and the evolution of the chordate karyotype.</title>
        <authorList>
            <consortium name="US DOE Joint Genome Institute (JGI-PGF)"/>
            <person name="Putnam N.H."/>
            <person name="Butts T."/>
            <person name="Ferrier D.E.K."/>
            <person name="Furlong R.F."/>
            <person name="Hellsten U."/>
            <person name="Kawashima T."/>
            <person name="Robinson-Rechavi M."/>
            <person name="Shoguchi E."/>
            <person name="Terry A."/>
            <person name="Yu J.-K."/>
            <person name="Benito-Gutierrez E.L."/>
            <person name="Dubchak I."/>
            <person name="Garcia-Fernandez J."/>
            <person name="Gibson-Brown J.J."/>
            <person name="Grigoriev I.V."/>
            <person name="Horton A.C."/>
            <person name="de Jong P.J."/>
            <person name="Jurka J."/>
            <person name="Kapitonov V.V."/>
            <person name="Kohara Y."/>
            <person name="Kuroki Y."/>
            <person name="Lindquist E."/>
            <person name="Lucas S."/>
            <person name="Osoegawa K."/>
            <person name="Pennacchio L.A."/>
            <person name="Salamov A.A."/>
            <person name="Satou Y."/>
            <person name="Sauka-Spengler T."/>
            <person name="Schmutz J."/>
            <person name="Shin-I T."/>
            <person name="Toyoda A."/>
            <person name="Bronner-Fraser M."/>
            <person name="Fujiyama A."/>
            <person name="Holland L.Z."/>
            <person name="Holland P.W.H."/>
            <person name="Satoh N."/>
            <person name="Rokhsar D.S."/>
        </authorList>
    </citation>
    <scope>NUCLEOTIDE SEQUENCE [LARGE SCALE GENOMIC DNA]</scope>
    <source>
        <strain evidence="1">S238N-H82</strain>
        <tissue evidence="1">Testes</tissue>
    </source>
</reference>
<evidence type="ECO:0000313" key="1">
    <source>
        <dbReference type="EMBL" id="EEN63924.1"/>
    </source>
</evidence>
<dbReference type="InParanoid" id="C3Y6G4"/>
<name>C3Y6G4_BRAFL</name>
<sequence>MLRAALDVSWRSHISNKELYGPLPQVSAVVRSRRLRLAGHVVRHEEMAGQVLLWEPNEPRRRGRPSATLRKLMLEETGLEANELRSVMLDRNEWRHRCHLQEDELN</sequence>